<feature type="domain" description="2EXR" evidence="2">
    <location>
        <begin position="12"/>
        <end position="81"/>
    </location>
</feature>
<feature type="compositionally biased region" description="Polar residues" evidence="1">
    <location>
        <begin position="98"/>
        <end position="122"/>
    </location>
</feature>
<feature type="region of interest" description="Disordered" evidence="1">
    <location>
        <begin position="85"/>
        <end position="122"/>
    </location>
</feature>
<dbReference type="Proteomes" id="UP001595075">
    <property type="component" value="Unassembled WGS sequence"/>
</dbReference>
<keyword evidence="4" id="KW-1185">Reference proteome</keyword>
<gene>
    <name evidence="3" type="ORF">VTL71DRAFT_11521</name>
</gene>
<proteinExistence type="predicted"/>
<dbReference type="InterPro" id="IPR045518">
    <property type="entry name" value="2EXR"/>
</dbReference>
<dbReference type="PANTHER" id="PTHR35910">
    <property type="entry name" value="2EXR DOMAIN-CONTAINING PROTEIN"/>
    <property type="match status" value="1"/>
</dbReference>
<dbReference type="EMBL" id="JAZHXI010000004">
    <property type="protein sequence ID" value="KAL2072178.1"/>
    <property type="molecule type" value="Genomic_DNA"/>
</dbReference>
<organism evidence="3 4">
    <name type="scientific">Oculimacula yallundae</name>
    <dbReference type="NCBI Taxonomy" id="86028"/>
    <lineage>
        <taxon>Eukaryota</taxon>
        <taxon>Fungi</taxon>
        <taxon>Dikarya</taxon>
        <taxon>Ascomycota</taxon>
        <taxon>Pezizomycotina</taxon>
        <taxon>Leotiomycetes</taxon>
        <taxon>Helotiales</taxon>
        <taxon>Ploettnerulaceae</taxon>
        <taxon>Oculimacula</taxon>
    </lineage>
</organism>
<dbReference type="PANTHER" id="PTHR35910:SF6">
    <property type="entry name" value="2EXR DOMAIN-CONTAINING PROTEIN"/>
    <property type="match status" value="1"/>
</dbReference>
<evidence type="ECO:0000313" key="3">
    <source>
        <dbReference type="EMBL" id="KAL2072178.1"/>
    </source>
</evidence>
<name>A0ABR4CR07_9HELO</name>
<dbReference type="Pfam" id="PF20150">
    <property type="entry name" value="2EXR"/>
    <property type="match status" value="1"/>
</dbReference>
<comment type="caution">
    <text evidence="3">The sequence shown here is derived from an EMBL/GenBank/DDBJ whole genome shotgun (WGS) entry which is preliminary data.</text>
</comment>
<reference evidence="3 4" key="1">
    <citation type="journal article" date="2024" name="Commun. Biol.">
        <title>Comparative genomic analysis of thermophilic fungi reveals convergent evolutionary adaptations and gene losses.</title>
        <authorList>
            <person name="Steindorff A.S."/>
            <person name="Aguilar-Pontes M.V."/>
            <person name="Robinson A.J."/>
            <person name="Andreopoulos B."/>
            <person name="LaButti K."/>
            <person name="Kuo A."/>
            <person name="Mondo S."/>
            <person name="Riley R."/>
            <person name="Otillar R."/>
            <person name="Haridas S."/>
            <person name="Lipzen A."/>
            <person name="Grimwood J."/>
            <person name="Schmutz J."/>
            <person name="Clum A."/>
            <person name="Reid I.D."/>
            <person name="Moisan M.C."/>
            <person name="Butler G."/>
            <person name="Nguyen T.T.M."/>
            <person name="Dewar K."/>
            <person name="Conant G."/>
            <person name="Drula E."/>
            <person name="Henrissat B."/>
            <person name="Hansel C."/>
            <person name="Singer S."/>
            <person name="Hutchinson M.I."/>
            <person name="de Vries R.P."/>
            <person name="Natvig D.O."/>
            <person name="Powell A.J."/>
            <person name="Tsang A."/>
            <person name="Grigoriev I.V."/>
        </authorList>
    </citation>
    <scope>NUCLEOTIDE SEQUENCE [LARGE SCALE GENOMIC DNA]</scope>
    <source>
        <strain evidence="3 4">CBS 494.80</strain>
    </source>
</reference>
<protein>
    <recommendedName>
        <fullName evidence="2">2EXR domain-containing protein</fullName>
    </recommendedName>
</protein>
<evidence type="ECO:0000259" key="2">
    <source>
        <dbReference type="Pfam" id="PF20150"/>
    </source>
</evidence>
<accession>A0ABR4CR07</accession>
<evidence type="ECO:0000256" key="1">
    <source>
        <dbReference type="SAM" id="MobiDB-lite"/>
    </source>
</evidence>
<evidence type="ECO:0000313" key="4">
    <source>
        <dbReference type="Proteomes" id="UP001595075"/>
    </source>
</evidence>
<sequence>MNDLSSLPHQTFHYFPQLPTELRLKIYKHILSLSNTNNSSTRILKISYSPSLGTYISNTPPPITLSISSESRSFTLETHSYLSLGPLRKSSKPGPRTIQASSPDFTTSSRLPNSSQSKNSSPLIPITYHHTTLYLSSLSPLLTTHLHTILYDLSLSPSLSLVQSLAIDFRVWAQLCENGFLGIVSRMKVLREVLLVVEFGRGFKGEVGWLEVPDWRRDLKWVAGEAERCLGEERRRGGLRKGREDGHVSVRCVILTRGGEQS</sequence>